<feature type="repeat" description="WD" evidence="4">
    <location>
        <begin position="558"/>
        <end position="589"/>
    </location>
</feature>
<keyword evidence="1 4" id="KW-0853">WD repeat</keyword>
<reference evidence="5 6" key="1">
    <citation type="journal article" date="2019" name="Sci. Rep.">
        <title>Comparative genomics of chytrid fungi reveal insights into the obligate biotrophic and pathogenic lifestyle of Synchytrium endobioticum.</title>
        <authorList>
            <person name="van de Vossenberg B.T.L.H."/>
            <person name="Warris S."/>
            <person name="Nguyen H.D.T."/>
            <person name="van Gent-Pelzer M.P.E."/>
            <person name="Joly D.L."/>
            <person name="van de Geest H.C."/>
            <person name="Bonants P.J.M."/>
            <person name="Smith D.S."/>
            <person name="Levesque C.A."/>
            <person name="van der Lee T.A.J."/>
        </authorList>
    </citation>
    <scope>NUCLEOTIDE SEQUENCE [LARGE SCALE GENOMIC DNA]</scope>
    <source>
        <strain evidence="5 6">MB42</strain>
    </source>
</reference>
<dbReference type="SUPFAM" id="SSF50960">
    <property type="entry name" value="TolB, C-terminal domain"/>
    <property type="match status" value="1"/>
</dbReference>
<protein>
    <submittedName>
        <fullName evidence="5">Uncharacterized protein</fullName>
    </submittedName>
</protein>
<comment type="caution">
    <text evidence="5">The sequence shown here is derived from an EMBL/GenBank/DDBJ whole genome shotgun (WGS) entry which is preliminary data.</text>
</comment>
<feature type="repeat" description="WD" evidence="4">
    <location>
        <begin position="512"/>
        <end position="553"/>
    </location>
</feature>
<dbReference type="CDD" id="cd00200">
    <property type="entry name" value="WD40"/>
    <property type="match status" value="1"/>
</dbReference>
<keyword evidence="2" id="KW-0677">Repeat</keyword>
<comment type="similarity">
    <text evidence="3">Belongs to the WD repeat AIP1 family.</text>
</comment>
<evidence type="ECO:0000256" key="1">
    <source>
        <dbReference type="ARBA" id="ARBA00022574"/>
    </source>
</evidence>
<feature type="repeat" description="WD" evidence="4">
    <location>
        <begin position="87"/>
        <end position="128"/>
    </location>
</feature>
<dbReference type="GO" id="GO:0030864">
    <property type="term" value="C:cortical actin cytoskeleton"/>
    <property type="evidence" value="ECO:0007669"/>
    <property type="project" value="TreeGrafter"/>
</dbReference>
<dbReference type="GO" id="GO:0051015">
    <property type="term" value="F:actin filament binding"/>
    <property type="evidence" value="ECO:0007669"/>
    <property type="project" value="TreeGrafter"/>
</dbReference>
<dbReference type="PROSITE" id="PS50082">
    <property type="entry name" value="WD_REPEATS_2"/>
    <property type="match status" value="7"/>
</dbReference>
<accession>A0A507DHJ2</accession>
<dbReference type="EMBL" id="QEAN01000058">
    <property type="protein sequence ID" value="TPX51152.1"/>
    <property type="molecule type" value="Genomic_DNA"/>
</dbReference>
<dbReference type="Gene3D" id="2.130.10.10">
    <property type="entry name" value="YVTN repeat-like/Quinoprotein amine dehydrogenase"/>
    <property type="match status" value="2"/>
</dbReference>
<dbReference type="PRINTS" id="PR00320">
    <property type="entry name" value="GPROTEINBRPT"/>
</dbReference>
<dbReference type="InterPro" id="IPR015943">
    <property type="entry name" value="WD40/YVTN_repeat-like_dom_sf"/>
</dbReference>
<dbReference type="Pfam" id="PF00400">
    <property type="entry name" value="WD40"/>
    <property type="match status" value="9"/>
</dbReference>
<evidence type="ECO:0000256" key="3">
    <source>
        <dbReference type="ARBA" id="ARBA00038366"/>
    </source>
</evidence>
<evidence type="ECO:0000256" key="2">
    <source>
        <dbReference type="ARBA" id="ARBA00022737"/>
    </source>
</evidence>
<proteinExistence type="inferred from homology"/>
<dbReference type="PANTHER" id="PTHR19856">
    <property type="entry name" value="WD-REPEATCONTAINING PROTEIN WDR1"/>
    <property type="match status" value="1"/>
</dbReference>
<organism evidence="5 6">
    <name type="scientific">Synchytrium endobioticum</name>
    <dbReference type="NCBI Taxonomy" id="286115"/>
    <lineage>
        <taxon>Eukaryota</taxon>
        <taxon>Fungi</taxon>
        <taxon>Fungi incertae sedis</taxon>
        <taxon>Chytridiomycota</taxon>
        <taxon>Chytridiomycota incertae sedis</taxon>
        <taxon>Chytridiomycetes</taxon>
        <taxon>Synchytriales</taxon>
        <taxon>Synchytriaceae</taxon>
        <taxon>Synchytrium</taxon>
    </lineage>
</organism>
<dbReference type="PANTHER" id="PTHR19856:SF0">
    <property type="entry name" value="WD REPEAT-CONTAINING PROTEIN 1"/>
    <property type="match status" value="1"/>
</dbReference>
<keyword evidence="6" id="KW-1185">Reference proteome</keyword>
<dbReference type="InterPro" id="IPR020472">
    <property type="entry name" value="WD40_PAC1"/>
</dbReference>
<dbReference type="InterPro" id="IPR001680">
    <property type="entry name" value="WD40_rpt"/>
</dbReference>
<dbReference type="InterPro" id="IPR036322">
    <property type="entry name" value="WD40_repeat_dom_sf"/>
</dbReference>
<dbReference type="STRING" id="286115.A0A507DHJ2"/>
<dbReference type="VEuPathDB" id="FungiDB:SeMB42_g02014"/>
<feature type="repeat" description="WD" evidence="4">
    <location>
        <begin position="264"/>
        <end position="305"/>
    </location>
</feature>
<sequence length="636" mass="67263">MYGDSAIEADCALLAETVSSLVKGATCLYCTRIMSFSRKATYAPAPATTRGQAVQLSGDPKGVNFLYTNGRSVIIRQLANPAIATEYVGHSAHTTVARYAPSGFYIASADVNGNVRVWDTINAENLLKTETRVFGGRVNDLCWDHESKRIIAVGDGKEKFGHAFFFDSASSVGEISGHSKAINSVTIRQDRPMKAVTASDDFTVNFYNGVPYKFGKSIKDHTRFVQAVRFSPNGEFFASAGMDAKIFLYNGQTGDKVAELTSAANSHTGGIFALSWSPDSKRVLSSSADMTAKLWDVSSHSVVTTYNLSGAGVDGQQVGNLWQDEHLLSLSLNGDLNYLDPSRSTPSRIVKGHQKGITALEIASDKTLFSGSYDGRVYAWTDASGTATSLSGPGHSNQVSAMSADADQIISVGMDDSVRSISVSAKAFAGPVLPTGAVPTAVAARGTYAVVATLKNLLVSRNGAVVSSVATNYTPGAVAMSPDGTQVAAGGNDCKVHIYNHADGTLTPKAVLAGNRGAVTALAYSPDGTLLAAGDSDRKILVYESASASLRLSEWVFHTAKVACLAWAPDGRHVVSGSLDTNVEIWSVERPMKHISIKGAHTEVVNGVVWLDNNTVASAGQDAMIKVWALKHVDQS</sequence>
<evidence type="ECO:0000313" key="6">
    <source>
        <dbReference type="Proteomes" id="UP000317494"/>
    </source>
</evidence>
<gene>
    <name evidence="5" type="ORF">SeMB42_g02014</name>
</gene>
<dbReference type="SUPFAM" id="SSF50978">
    <property type="entry name" value="WD40 repeat-like"/>
    <property type="match status" value="1"/>
</dbReference>
<feature type="repeat" description="WD" evidence="4">
    <location>
        <begin position="598"/>
        <end position="636"/>
    </location>
</feature>
<name>A0A507DHJ2_9FUNG</name>
<dbReference type="AlphaFoldDB" id="A0A507DHJ2"/>
<dbReference type="Proteomes" id="UP000317494">
    <property type="component" value="Unassembled WGS sequence"/>
</dbReference>
<evidence type="ECO:0000256" key="4">
    <source>
        <dbReference type="PROSITE-ProRule" id="PRU00221"/>
    </source>
</evidence>
<dbReference type="PROSITE" id="PS00678">
    <property type="entry name" value="WD_REPEATS_1"/>
    <property type="match status" value="1"/>
</dbReference>
<dbReference type="SMART" id="SM00320">
    <property type="entry name" value="WD40"/>
    <property type="match status" value="11"/>
</dbReference>
<feature type="repeat" description="WD" evidence="4">
    <location>
        <begin position="350"/>
        <end position="390"/>
    </location>
</feature>
<dbReference type="FunFam" id="2.130.10.10:FF:000102">
    <property type="entry name" value="Actin-interacting protein 1"/>
    <property type="match status" value="1"/>
</dbReference>
<evidence type="ECO:0000313" key="5">
    <source>
        <dbReference type="EMBL" id="TPX51152.1"/>
    </source>
</evidence>
<dbReference type="GO" id="GO:0030042">
    <property type="term" value="P:actin filament depolymerization"/>
    <property type="evidence" value="ECO:0007669"/>
    <property type="project" value="TreeGrafter"/>
</dbReference>
<dbReference type="FunFam" id="2.130.10.10:FF:000167">
    <property type="entry name" value="Actin-interacting protein 1"/>
    <property type="match status" value="1"/>
</dbReference>
<feature type="repeat" description="WD" evidence="4">
    <location>
        <begin position="218"/>
        <end position="259"/>
    </location>
</feature>
<dbReference type="PROSITE" id="PS50294">
    <property type="entry name" value="WD_REPEATS_REGION"/>
    <property type="match status" value="6"/>
</dbReference>
<dbReference type="InterPro" id="IPR019775">
    <property type="entry name" value="WD40_repeat_CS"/>
</dbReference>